<dbReference type="Bgee" id="ENSLACG00000000031">
    <property type="expression patterns" value="Expressed in pelvic fin and 5 other cell types or tissues"/>
</dbReference>
<dbReference type="HOGENOM" id="CLU_2090275_0_0_1"/>
<dbReference type="Proteomes" id="UP000008672">
    <property type="component" value="Unassembled WGS sequence"/>
</dbReference>
<dbReference type="InParanoid" id="H2ZRL6"/>
<dbReference type="InterPro" id="IPR028119">
    <property type="entry name" value="Snapin/Pallidin/Snn1"/>
</dbReference>
<dbReference type="Ensembl" id="ENSLACT00000000038.1">
    <property type="protein sequence ID" value="ENSLACP00000000037.1"/>
    <property type="gene ID" value="ENSLACG00000000031.1"/>
</dbReference>
<dbReference type="GO" id="GO:0030133">
    <property type="term" value="C:transport vesicle"/>
    <property type="evidence" value="ECO:0007669"/>
    <property type="project" value="TreeGrafter"/>
</dbReference>
<proteinExistence type="predicted"/>
<feature type="signal peptide" evidence="1">
    <location>
        <begin position="1"/>
        <end position="18"/>
    </location>
</feature>
<reference evidence="2" key="3">
    <citation type="submission" date="2025-09" db="UniProtKB">
        <authorList>
            <consortium name="Ensembl"/>
        </authorList>
    </citation>
    <scope>IDENTIFICATION</scope>
</reference>
<evidence type="ECO:0000313" key="2">
    <source>
        <dbReference type="Ensembl" id="ENSLACP00000000037.1"/>
    </source>
</evidence>
<feature type="chain" id="PRO_5003578924" evidence="1">
    <location>
        <begin position="19"/>
        <end position="117"/>
    </location>
</feature>
<dbReference type="GO" id="GO:0031083">
    <property type="term" value="C:BLOC-1 complex"/>
    <property type="evidence" value="ECO:0007669"/>
    <property type="project" value="TreeGrafter"/>
</dbReference>
<keyword evidence="1" id="KW-0732">Signal</keyword>
<reference evidence="2" key="2">
    <citation type="submission" date="2025-08" db="UniProtKB">
        <authorList>
            <consortium name="Ensembl"/>
        </authorList>
    </citation>
    <scope>IDENTIFICATION</scope>
</reference>
<name>H2ZRL6_LATCH</name>
<dbReference type="AlphaFoldDB" id="H2ZRL6"/>
<dbReference type="Pfam" id="PF14712">
    <property type="entry name" value="Snapin_Pallidin"/>
    <property type="match status" value="1"/>
</dbReference>
<protein>
    <submittedName>
        <fullName evidence="2">Biosis of lysosomal organelles complex 1 subunit 6</fullName>
    </submittedName>
</protein>
<dbReference type="PANTHER" id="PTHR31328:SF2">
    <property type="entry name" value="BIOGENESIS OF LYSOSOME-RELATED ORGANELLES COMPLEX 1 SUBUNIT 6"/>
    <property type="match status" value="1"/>
</dbReference>
<evidence type="ECO:0000256" key="1">
    <source>
        <dbReference type="SAM" id="SignalP"/>
    </source>
</evidence>
<keyword evidence="3" id="KW-1185">Reference proteome</keyword>
<dbReference type="EMBL" id="AFYH01281062">
    <property type="status" value="NOT_ANNOTATED_CDS"/>
    <property type="molecule type" value="Genomic_DNA"/>
</dbReference>
<accession>H2ZRL6</accession>
<evidence type="ECO:0000313" key="3">
    <source>
        <dbReference type="Proteomes" id="UP000008672"/>
    </source>
</evidence>
<sequence length="117" mass="13453">FLSHFNFLASLLLADSDSSPDSRPEEELIFDKDAVEKLTEGLISYYVPDLQRSRLTLQELTQNQGVVLDTLEQEISKFRECHSVLDINALVSLSQLEHNCVSIKMQFKQKQLLEVRQ</sequence>
<reference evidence="3" key="1">
    <citation type="submission" date="2011-08" db="EMBL/GenBank/DDBJ databases">
        <title>The draft genome of Latimeria chalumnae.</title>
        <authorList>
            <person name="Di Palma F."/>
            <person name="Alfoldi J."/>
            <person name="Johnson J."/>
            <person name="Berlin A."/>
            <person name="Gnerre S."/>
            <person name="Jaffe D."/>
            <person name="MacCallum I."/>
            <person name="Young S."/>
            <person name="Walker B.J."/>
            <person name="Lander E."/>
            <person name="Lindblad-Toh K."/>
        </authorList>
    </citation>
    <scope>NUCLEOTIDE SEQUENCE [LARGE SCALE GENOMIC DNA]</scope>
    <source>
        <strain evidence="3">Wild caught</strain>
    </source>
</reference>
<dbReference type="GeneTree" id="ENSGT00510000047812"/>
<dbReference type="PANTHER" id="PTHR31328">
    <property type="entry name" value="BIOGENESIS OF LYSOSOME-RELATED ORGANELLES COMPLEX 1 SUBUNIT 6"/>
    <property type="match status" value="1"/>
</dbReference>
<organism evidence="2 3">
    <name type="scientific">Latimeria chalumnae</name>
    <name type="common">Coelacanth</name>
    <dbReference type="NCBI Taxonomy" id="7897"/>
    <lineage>
        <taxon>Eukaryota</taxon>
        <taxon>Metazoa</taxon>
        <taxon>Chordata</taxon>
        <taxon>Craniata</taxon>
        <taxon>Vertebrata</taxon>
        <taxon>Euteleostomi</taxon>
        <taxon>Coelacanthiformes</taxon>
        <taxon>Coelacanthidae</taxon>
        <taxon>Latimeria</taxon>
    </lineage>
</organism>
<dbReference type="eggNOG" id="ENOG502RZNC">
    <property type="taxonomic scope" value="Eukaryota"/>
</dbReference>
<gene>
    <name evidence="2" type="primary">BLOC1S6</name>
</gene>
<dbReference type="STRING" id="7897.ENSLACP00000000037"/>